<keyword evidence="1 2" id="KW-0378">Hydrolase</keyword>
<dbReference type="PANTHER" id="PTHR43316:SF3">
    <property type="entry name" value="HALOACID DEHALOGENASE, TYPE II (AFU_ORTHOLOGUE AFUA_2G07750)-RELATED"/>
    <property type="match status" value="1"/>
</dbReference>
<dbReference type="Proteomes" id="UP000494201">
    <property type="component" value="Unassembled WGS sequence"/>
</dbReference>
<dbReference type="GO" id="GO:0016787">
    <property type="term" value="F:hydrolase activity"/>
    <property type="evidence" value="ECO:0007669"/>
    <property type="project" value="UniProtKB-KW"/>
</dbReference>
<dbReference type="NCBIfam" id="TIGR01549">
    <property type="entry name" value="HAD-SF-IA-v1"/>
    <property type="match status" value="1"/>
</dbReference>
<dbReference type="SFLD" id="SFLDG01129">
    <property type="entry name" value="C1.5:_HAD__Beta-PGM__Phosphata"/>
    <property type="match status" value="1"/>
</dbReference>
<evidence type="ECO:0000313" key="4">
    <source>
        <dbReference type="Proteomes" id="UP000494201"/>
    </source>
</evidence>
<dbReference type="NCBIfam" id="TIGR01509">
    <property type="entry name" value="HAD-SF-IA-v3"/>
    <property type="match status" value="1"/>
</dbReference>
<reference evidence="3 4" key="1">
    <citation type="submission" date="2019-09" db="EMBL/GenBank/DDBJ databases">
        <authorList>
            <person name="Depoorter E."/>
        </authorList>
    </citation>
    <scope>NUCLEOTIDE SEQUENCE [LARGE SCALE GENOMIC DNA]</scope>
    <source>
        <strain evidence="3">LMG 20980</strain>
    </source>
</reference>
<dbReference type="SUPFAM" id="SSF56784">
    <property type="entry name" value="HAD-like"/>
    <property type="match status" value="1"/>
</dbReference>
<dbReference type="GeneID" id="56502258"/>
<protein>
    <submittedName>
        <fullName evidence="2">HAD-IA family hydrolase</fullName>
    </submittedName>
    <submittedName>
        <fullName evidence="3">Haloacid dehalogenase</fullName>
    </submittedName>
</protein>
<dbReference type="SFLD" id="SFLDS00003">
    <property type="entry name" value="Haloacid_Dehalogenase"/>
    <property type="match status" value="1"/>
</dbReference>
<dbReference type="InterPro" id="IPR006439">
    <property type="entry name" value="HAD-SF_hydro_IA"/>
</dbReference>
<dbReference type="EMBL" id="JAFCIQ010000016">
    <property type="protein sequence ID" value="MBM2769005.1"/>
    <property type="molecule type" value="Genomic_DNA"/>
</dbReference>
<dbReference type="Gene3D" id="1.20.120.1600">
    <property type="match status" value="1"/>
</dbReference>
<evidence type="ECO:0000256" key="1">
    <source>
        <dbReference type="ARBA" id="ARBA00022801"/>
    </source>
</evidence>
<evidence type="ECO:0000313" key="5">
    <source>
        <dbReference type="Proteomes" id="UP000755577"/>
    </source>
</evidence>
<dbReference type="Pfam" id="PF00702">
    <property type="entry name" value="Hydrolase"/>
    <property type="match status" value="1"/>
</dbReference>
<evidence type="ECO:0000313" key="3">
    <source>
        <dbReference type="EMBL" id="VVU51478.1"/>
    </source>
</evidence>
<sequence length="244" mass="26463">MGLTNISAISFDLDDTLWPFGPSVQRAEASLHAWLTEHAPNTASVLPTSHALSTLRDEYERLRPDLVSDYRALRIGSIRLALERANEDVTLTDRAYDVFYSARNQVEFFDDALPALAWLSARFPLIAVTNGNADLRLTGGGEFFRETLSARAFGFAKPEPEIFHAAAAALGVHATELLHVGDDFHLDIVGALNAGLQAAWVVRDERPEAEHAAHRAPSRHLTIRDLSALCRVLGGPVAGGGGCS</sequence>
<dbReference type="AlphaFoldDB" id="A0A6P2GCS0"/>
<dbReference type="Gene3D" id="3.40.50.1000">
    <property type="entry name" value="HAD superfamily/HAD-like"/>
    <property type="match status" value="1"/>
</dbReference>
<proteinExistence type="predicted"/>
<accession>A0A6P2GCS0</accession>
<keyword evidence="5" id="KW-1185">Reference proteome</keyword>
<gene>
    <name evidence="3" type="ORF">BAN20980_04200</name>
    <name evidence="2" type="ORF">JQK92_21570</name>
</gene>
<reference evidence="2 5" key="2">
    <citation type="submission" date="2021-02" db="EMBL/GenBank/DDBJ databases">
        <title>Draft genome of the type strains Burkholderia anthina DSM16086.</title>
        <authorList>
            <person name="Hertel R."/>
            <person name="Meissner J."/>
            <person name="Poehlein A."/>
            <person name="Daniel R."/>
            <person name="Commichau F.M."/>
        </authorList>
    </citation>
    <scope>NUCLEOTIDE SEQUENCE [LARGE SCALE GENOMIC DNA]</scope>
    <source>
        <strain evidence="2 5">DSM 16086</strain>
    </source>
</reference>
<dbReference type="RefSeq" id="WP_174927323.1">
    <property type="nucleotide sequence ID" value="NZ_CABVLY010000017.1"/>
</dbReference>
<dbReference type="Proteomes" id="UP000755577">
    <property type="component" value="Unassembled WGS sequence"/>
</dbReference>
<organism evidence="3 4">
    <name type="scientific">Burkholderia anthina</name>
    <dbReference type="NCBI Taxonomy" id="179879"/>
    <lineage>
        <taxon>Bacteria</taxon>
        <taxon>Pseudomonadati</taxon>
        <taxon>Pseudomonadota</taxon>
        <taxon>Betaproteobacteria</taxon>
        <taxon>Burkholderiales</taxon>
        <taxon>Burkholderiaceae</taxon>
        <taxon>Burkholderia</taxon>
        <taxon>Burkholderia cepacia complex</taxon>
    </lineage>
</organism>
<dbReference type="PANTHER" id="PTHR43316">
    <property type="entry name" value="HYDROLASE, HALOACID DELAHOGENASE-RELATED"/>
    <property type="match status" value="1"/>
</dbReference>
<evidence type="ECO:0000313" key="2">
    <source>
        <dbReference type="EMBL" id="MBM2769005.1"/>
    </source>
</evidence>
<name>A0A6P2GCS0_9BURK</name>
<dbReference type="EMBL" id="CABVLY010000017">
    <property type="protein sequence ID" value="VVU51478.1"/>
    <property type="molecule type" value="Genomic_DNA"/>
</dbReference>
<dbReference type="InterPro" id="IPR036412">
    <property type="entry name" value="HAD-like_sf"/>
</dbReference>
<dbReference type="InterPro" id="IPR051540">
    <property type="entry name" value="S-2-haloacid_dehalogenase"/>
</dbReference>
<dbReference type="InterPro" id="IPR023214">
    <property type="entry name" value="HAD_sf"/>
</dbReference>